<dbReference type="Pfam" id="PF01420">
    <property type="entry name" value="Methylase_S"/>
    <property type="match status" value="2"/>
</dbReference>
<evidence type="ECO:0000256" key="1">
    <source>
        <dbReference type="ARBA" id="ARBA00010923"/>
    </source>
</evidence>
<keyword evidence="3" id="KW-0238">DNA-binding</keyword>
<dbReference type="PANTHER" id="PTHR30408:SF12">
    <property type="entry name" value="TYPE I RESTRICTION ENZYME MJAVIII SPECIFICITY SUBUNIT"/>
    <property type="match status" value="1"/>
</dbReference>
<sequence>MFAVRSEPALPTDRMLTASQKYGVLFQSDFMELEARRVVEVIMGTDSLKHVEPDDFIISMRSFQGGIEWCKLRGSTSFHYVMLRPVKHVWPPYFAHLLKSPTYIQALRRTTDLIRDGQELRFSNFAQVDLPVVPLDEQKAIAIFLDRETAKIDALIAEQEKLIARLAEKRRATISHAVTKGLNPYAPMKDSGVEWLGEVPAHWDIVRVKALSQFTTSGPRGWSDRITESGSLFIQSGDLNDSLGLELETAKRVNVGDDAEAARTRLSEGDVVVCITGAKTGNVALCESLPEPAYVNQHLCLVRPSEDVHGRFLALSLKSSVGQTQIELSQYGLKQGLSLENVRELLVTRPPRQEQEAIVEFLDEEAGKLTALALNAAAGVSLLKERRSALIAAAVTGQIDVRNA</sequence>
<feature type="domain" description="Type I restriction modification DNA specificity" evidence="5">
    <location>
        <begin position="33"/>
        <end position="157"/>
    </location>
</feature>
<feature type="coiled-coil region" evidence="4">
    <location>
        <begin position="145"/>
        <end position="172"/>
    </location>
</feature>
<dbReference type="EMBL" id="JACIVI010000004">
    <property type="protein sequence ID" value="MBB1162684.1"/>
    <property type="molecule type" value="Genomic_DNA"/>
</dbReference>
<feature type="domain" description="Type I restriction modification DNA specificity" evidence="5">
    <location>
        <begin position="225"/>
        <end position="363"/>
    </location>
</feature>
<dbReference type="Proteomes" id="UP000586093">
    <property type="component" value="Unassembled WGS sequence"/>
</dbReference>
<gene>
    <name evidence="6" type="ORF">H4F90_11910</name>
</gene>
<keyword evidence="6" id="KW-0540">Nuclease</keyword>
<dbReference type="GO" id="GO:0004519">
    <property type="term" value="F:endonuclease activity"/>
    <property type="evidence" value="ECO:0007669"/>
    <property type="project" value="UniProtKB-KW"/>
</dbReference>
<evidence type="ECO:0000313" key="6">
    <source>
        <dbReference type="EMBL" id="MBB1162684.1"/>
    </source>
</evidence>
<evidence type="ECO:0000259" key="5">
    <source>
        <dbReference type="Pfam" id="PF01420"/>
    </source>
</evidence>
<evidence type="ECO:0000256" key="2">
    <source>
        <dbReference type="ARBA" id="ARBA00022747"/>
    </source>
</evidence>
<reference evidence="6 7" key="1">
    <citation type="submission" date="2020-08" db="EMBL/GenBank/DDBJ databases">
        <title>Aquariorum lacteus gen. nov., sp. nov., a new member of the family Comamonadaceae, isolated from freshwater aquarium.</title>
        <authorList>
            <person name="Chun S.-J."/>
        </authorList>
    </citation>
    <scope>NUCLEOTIDE SEQUENCE [LARGE SCALE GENOMIC DNA]</scope>
    <source>
        <strain evidence="6 7">SJAQ100</strain>
    </source>
</reference>
<evidence type="ECO:0000256" key="3">
    <source>
        <dbReference type="ARBA" id="ARBA00023125"/>
    </source>
</evidence>
<dbReference type="InterPro" id="IPR044946">
    <property type="entry name" value="Restrct_endonuc_typeI_TRD_sf"/>
</dbReference>
<keyword evidence="2" id="KW-0680">Restriction system</keyword>
<proteinExistence type="inferred from homology"/>
<dbReference type="RefSeq" id="WP_182664854.1">
    <property type="nucleotide sequence ID" value="NZ_JACIVI010000004.1"/>
</dbReference>
<comment type="caution">
    <text evidence="6">The sequence shown here is derived from an EMBL/GenBank/DDBJ whole genome shotgun (WGS) entry which is preliminary data.</text>
</comment>
<dbReference type="Gene3D" id="3.90.220.20">
    <property type="entry name" value="DNA methylase specificity domains"/>
    <property type="match status" value="2"/>
</dbReference>
<dbReference type="AlphaFoldDB" id="A0A839HVS1"/>
<dbReference type="GO" id="GO:0003677">
    <property type="term" value="F:DNA binding"/>
    <property type="evidence" value="ECO:0007669"/>
    <property type="project" value="UniProtKB-KW"/>
</dbReference>
<evidence type="ECO:0000313" key="7">
    <source>
        <dbReference type="Proteomes" id="UP000586093"/>
    </source>
</evidence>
<organism evidence="6 7">
    <name type="scientific">Aquariibacter albus</name>
    <dbReference type="NCBI Taxonomy" id="2759899"/>
    <lineage>
        <taxon>Bacteria</taxon>
        <taxon>Pseudomonadati</taxon>
        <taxon>Pseudomonadota</taxon>
        <taxon>Betaproteobacteria</taxon>
        <taxon>Burkholderiales</taxon>
        <taxon>Sphaerotilaceae</taxon>
        <taxon>Aquariibacter</taxon>
    </lineage>
</organism>
<dbReference type="SUPFAM" id="SSF116734">
    <property type="entry name" value="DNA methylase specificity domain"/>
    <property type="match status" value="2"/>
</dbReference>
<name>A0A839HVS1_9BURK</name>
<keyword evidence="4" id="KW-0175">Coiled coil</keyword>
<comment type="similarity">
    <text evidence="1">Belongs to the type-I restriction system S methylase family.</text>
</comment>
<dbReference type="Gene3D" id="1.10.287.1120">
    <property type="entry name" value="Bipartite methylase S protein"/>
    <property type="match status" value="1"/>
</dbReference>
<accession>A0A839HVS1</accession>
<protein>
    <submittedName>
        <fullName evidence="6">Restriction endonuclease subunit S</fullName>
    </submittedName>
</protein>
<dbReference type="PANTHER" id="PTHR30408">
    <property type="entry name" value="TYPE-1 RESTRICTION ENZYME ECOKI SPECIFICITY PROTEIN"/>
    <property type="match status" value="1"/>
</dbReference>
<keyword evidence="6" id="KW-0378">Hydrolase</keyword>
<keyword evidence="7" id="KW-1185">Reference proteome</keyword>
<evidence type="ECO:0000256" key="4">
    <source>
        <dbReference type="SAM" id="Coils"/>
    </source>
</evidence>
<dbReference type="InterPro" id="IPR052021">
    <property type="entry name" value="Type-I_RS_S_subunit"/>
</dbReference>
<dbReference type="InterPro" id="IPR000055">
    <property type="entry name" value="Restrct_endonuc_typeI_TRD"/>
</dbReference>
<dbReference type="GO" id="GO:0009307">
    <property type="term" value="P:DNA restriction-modification system"/>
    <property type="evidence" value="ECO:0007669"/>
    <property type="project" value="UniProtKB-KW"/>
</dbReference>
<keyword evidence="6" id="KW-0255">Endonuclease</keyword>